<dbReference type="AlphaFoldDB" id="A0A7X2ZY34"/>
<gene>
    <name evidence="1" type="ORF">D9O36_21205</name>
</gene>
<evidence type="ECO:0000313" key="1">
    <source>
        <dbReference type="EMBL" id="MUH38369.1"/>
    </source>
</evidence>
<proteinExistence type="predicted"/>
<protein>
    <submittedName>
        <fullName evidence="1">MFS transporter</fullName>
    </submittedName>
</protein>
<organism evidence="1 2">
    <name type="scientific">Zobellia amurskyensis</name>
    <dbReference type="NCBI Taxonomy" id="248905"/>
    <lineage>
        <taxon>Bacteria</taxon>
        <taxon>Pseudomonadati</taxon>
        <taxon>Bacteroidota</taxon>
        <taxon>Flavobacteriia</taxon>
        <taxon>Flavobacteriales</taxon>
        <taxon>Flavobacteriaceae</taxon>
        <taxon>Zobellia</taxon>
    </lineage>
</organism>
<dbReference type="EMBL" id="RCNR01000120">
    <property type="protein sequence ID" value="MUH38369.1"/>
    <property type="molecule type" value="Genomic_DNA"/>
</dbReference>
<name>A0A7X2ZY34_9FLAO</name>
<dbReference type="SUPFAM" id="SSF103473">
    <property type="entry name" value="MFS general substrate transporter"/>
    <property type="match status" value="1"/>
</dbReference>
<comment type="caution">
    <text evidence="1">The sequence shown here is derived from an EMBL/GenBank/DDBJ whole genome shotgun (WGS) entry which is preliminary data.</text>
</comment>
<feature type="non-terminal residue" evidence="1">
    <location>
        <position position="1"/>
    </location>
</feature>
<dbReference type="InterPro" id="IPR036259">
    <property type="entry name" value="MFS_trans_sf"/>
</dbReference>
<sequence>LLWVIPWLFINKAKPEKHPWITEEEQKLILADKIAFSETDDTEKEKGLSVAKILSYKESWGVLMSRFFIEPIWWLFVGWMPLYLNSK</sequence>
<evidence type="ECO:0000313" key="2">
    <source>
        <dbReference type="Proteomes" id="UP000540519"/>
    </source>
</evidence>
<feature type="non-terminal residue" evidence="1">
    <location>
        <position position="87"/>
    </location>
</feature>
<keyword evidence="2" id="KW-1185">Reference proteome</keyword>
<dbReference type="Proteomes" id="UP000540519">
    <property type="component" value="Unassembled WGS sequence"/>
</dbReference>
<accession>A0A7X2ZY34</accession>
<reference evidence="1 2" key="1">
    <citation type="journal article" date="2019" name="Mar. Drugs">
        <title>Comparative Genomics and CAZyme Genome Repertoires of Marine Zobellia amurskyensis KMM 3526(T) and Zobellia laminariae KMM 3676(T).</title>
        <authorList>
            <person name="Chernysheva N."/>
            <person name="Bystritskaya E."/>
            <person name="Stenkova A."/>
            <person name="Golovkin I."/>
            <person name="Nedashkovskaya O."/>
            <person name="Isaeva M."/>
        </authorList>
    </citation>
    <scope>NUCLEOTIDE SEQUENCE [LARGE SCALE GENOMIC DNA]</scope>
    <source>
        <strain evidence="1 2">KMM 3526</strain>
    </source>
</reference>